<reference evidence="2" key="1">
    <citation type="submission" date="2020-09" db="EMBL/GenBank/DDBJ databases">
        <title>A novel bacterium of genus Mangrovicoccus, isolated from South China Sea.</title>
        <authorList>
            <person name="Huang H."/>
            <person name="Mo K."/>
            <person name="Hu Y."/>
        </authorList>
    </citation>
    <scope>NUCLEOTIDE SEQUENCE</scope>
    <source>
        <strain evidence="2">HB182678</strain>
    </source>
</reference>
<sequence>MTQDDRVRIVLAHFRLWDPKVSGTAPARDGGLRLLDAEGAPRWRIIPGDRPEAEFWSAIRNRGTRQVRKTAGALLLRRDLTPAETEALWRREDALDPQRAVALFALAAGEAAADEALRRPDFLILGTMKGGTTSLYDHICRHPRVAARRPKEIHYFSLRRDLGEDWYRGFFAGKRPGELTGEASPSYFDIPRPDIPARIRAMAPRAHLFAILADPARRAVSEYYHNLRIARNAAPDSDFIRPQDVLTAERARADLAAGASYLRTGFYETRLPLWREDLDAGRMTILTQRALKADPVAVTQQAWAALGLSPVPLGPDKLRVLNRNSYPAPDAGLQEFLSDLYAGTVAAMQRDYGVTL</sequence>
<evidence type="ECO:0008006" key="4">
    <source>
        <dbReference type="Google" id="ProtNLM"/>
    </source>
</evidence>
<dbReference type="AlphaFoldDB" id="A0A8J6Z4W7"/>
<dbReference type="Proteomes" id="UP000609121">
    <property type="component" value="Unassembled WGS sequence"/>
</dbReference>
<gene>
    <name evidence="2" type="ORF">ICN82_00700</name>
</gene>
<dbReference type="InterPro" id="IPR037359">
    <property type="entry name" value="NST/OST"/>
</dbReference>
<dbReference type="RefSeq" id="WP_193178897.1">
    <property type="nucleotide sequence ID" value="NZ_JACVXA010000001.1"/>
</dbReference>
<organism evidence="2 3">
    <name type="scientific">Mangrovicoccus algicola</name>
    <dbReference type="NCBI Taxonomy" id="2771008"/>
    <lineage>
        <taxon>Bacteria</taxon>
        <taxon>Pseudomonadati</taxon>
        <taxon>Pseudomonadota</taxon>
        <taxon>Alphaproteobacteria</taxon>
        <taxon>Rhodobacterales</taxon>
        <taxon>Paracoccaceae</taxon>
        <taxon>Mangrovicoccus</taxon>
    </lineage>
</organism>
<dbReference type="InterPro" id="IPR027417">
    <property type="entry name" value="P-loop_NTPase"/>
</dbReference>
<evidence type="ECO:0000313" key="3">
    <source>
        <dbReference type="Proteomes" id="UP000609121"/>
    </source>
</evidence>
<accession>A0A8J6Z4W7</accession>
<evidence type="ECO:0000313" key="2">
    <source>
        <dbReference type="EMBL" id="MBE3636716.1"/>
    </source>
</evidence>
<dbReference type="Gene3D" id="3.40.50.300">
    <property type="entry name" value="P-loop containing nucleotide triphosphate hydrolases"/>
    <property type="match status" value="1"/>
</dbReference>
<protein>
    <recommendedName>
        <fullName evidence="4">Sulfotransferase</fullName>
    </recommendedName>
</protein>
<keyword evidence="1" id="KW-0808">Transferase</keyword>
<dbReference type="PANTHER" id="PTHR10605">
    <property type="entry name" value="HEPARAN SULFATE SULFOTRANSFERASE"/>
    <property type="match status" value="1"/>
</dbReference>
<proteinExistence type="predicted"/>
<dbReference type="PANTHER" id="PTHR10605:SF56">
    <property type="entry name" value="BIFUNCTIONAL HEPARAN SULFATE N-DEACETYLASE_N-SULFOTRANSFERASE"/>
    <property type="match status" value="1"/>
</dbReference>
<comment type="caution">
    <text evidence="2">The sequence shown here is derived from an EMBL/GenBank/DDBJ whole genome shotgun (WGS) entry which is preliminary data.</text>
</comment>
<dbReference type="SUPFAM" id="SSF52540">
    <property type="entry name" value="P-loop containing nucleoside triphosphate hydrolases"/>
    <property type="match status" value="1"/>
</dbReference>
<name>A0A8J6Z4W7_9RHOB</name>
<dbReference type="GO" id="GO:0008146">
    <property type="term" value="F:sulfotransferase activity"/>
    <property type="evidence" value="ECO:0007669"/>
    <property type="project" value="InterPro"/>
</dbReference>
<keyword evidence="3" id="KW-1185">Reference proteome</keyword>
<evidence type="ECO:0000256" key="1">
    <source>
        <dbReference type="ARBA" id="ARBA00022679"/>
    </source>
</evidence>
<dbReference type="EMBL" id="JACVXA010000001">
    <property type="protein sequence ID" value="MBE3636716.1"/>
    <property type="molecule type" value="Genomic_DNA"/>
</dbReference>